<sequence length="184" mass="20145">MADTKVSLKILIDTKKGMVGCLGNLYDSIENLSQTYILPNQDKDSLLKPNAPALSQGPLLLTSDAQVPTSSKKFYICSAVIESSSDEGGFVRGVVTYMVMDDLVVKPMSTISSITLLNKFNVKEVGFEAAEGITAVQGSLNWPLPWEDRGLIKHSIENDSLDFESFWGTDDGFCFTPPYFDSVD</sequence>
<accession>A0A438JXV5</accession>
<dbReference type="AlphaFoldDB" id="A0A438JXV5"/>
<dbReference type="Pfam" id="PF05056">
    <property type="entry name" value="DUF674"/>
    <property type="match status" value="1"/>
</dbReference>
<dbReference type="PANTHER" id="PTHR33103:SF19">
    <property type="entry name" value="OS09G0544700 PROTEIN"/>
    <property type="match status" value="1"/>
</dbReference>
<organism evidence="1 2">
    <name type="scientific">Vitis vinifera</name>
    <name type="common">Grape</name>
    <dbReference type="NCBI Taxonomy" id="29760"/>
    <lineage>
        <taxon>Eukaryota</taxon>
        <taxon>Viridiplantae</taxon>
        <taxon>Streptophyta</taxon>
        <taxon>Embryophyta</taxon>
        <taxon>Tracheophyta</taxon>
        <taxon>Spermatophyta</taxon>
        <taxon>Magnoliopsida</taxon>
        <taxon>eudicotyledons</taxon>
        <taxon>Gunneridae</taxon>
        <taxon>Pentapetalae</taxon>
        <taxon>rosids</taxon>
        <taxon>Vitales</taxon>
        <taxon>Vitaceae</taxon>
        <taxon>Viteae</taxon>
        <taxon>Vitis</taxon>
    </lineage>
</organism>
<reference evidence="1 2" key="1">
    <citation type="journal article" date="2018" name="PLoS Genet.">
        <title>Population sequencing reveals clonal diversity and ancestral inbreeding in the grapevine cultivar Chardonnay.</title>
        <authorList>
            <person name="Roach M.J."/>
            <person name="Johnson D.L."/>
            <person name="Bohlmann J."/>
            <person name="van Vuuren H.J."/>
            <person name="Jones S.J."/>
            <person name="Pretorius I.S."/>
            <person name="Schmidt S.A."/>
            <person name="Borneman A.R."/>
        </authorList>
    </citation>
    <scope>NUCLEOTIDE SEQUENCE [LARGE SCALE GENOMIC DNA]</scope>
    <source>
        <strain evidence="2">cv. Chardonnay</strain>
        <tissue evidence="1">Leaf</tissue>
    </source>
</reference>
<evidence type="ECO:0000313" key="2">
    <source>
        <dbReference type="Proteomes" id="UP000288805"/>
    </source>
</evidence>
<dbReference type="PANTHER" id="PTHR33103">
    <property type="entry name" value="OS01G0153900 PROTEIN"/>
    <property type="match status" value="1"/>
</dbReference>
<dbReference type="Proteomes" id="UP000288805">
    <property type="component" value="Unassembled WGS sequence"/>
</dbReference>
<evidence type="ECO:0000313" key="1">
    <source>
        <dbReference type="EMBL" id="RVX13796.1"/>
    </source>
</evidence>
<comment type="caution">
    <text evidence="1">The sequence shown here is derived from an EMBL/GenBank/DDBJ whole genome shotgun (WGS) entry which is preliminary data.</text>
</comment>
<dbReference type="EMBL" id="QGNW01000023">
    <property type="protein sequence ID" value="RVX13796.1"/>
    <property type="molecule type" value="Genomic_DNA"/>
</dbReference>
<protein>
    <submittedName>
        <fullName evidence="1">Uncharacterized protein</fullName>
    </submittedName>
</protein>
<proteinExistence type="predicted"/>
<gene>
    <name evidence="1" type="ORF">CK203_010334</name>
</gene>
<name>A0A438JXV5_VITVI</name>
<dbReference type="InterPro" id="IPR007750">
    <property type="entry name" value="DUF674"/>
</dbReference>